<dbReference type="SUPFAM" id="SSF53850">
    <property type="entry name" value="Periplasmic binding protein-like II"/>
    <property type="match status" value="1"/>
</dbReference>
<feature type="chain" id="PRO_5039720833" description="Phosphate-binding protein" evidence="6">
    <location>
        <begin position="27"/>
        <end position="374"/>
    </location>
</feature>
<evidence type="ECO:0000256" key="6">
    <source>
        <dbReference type="SAM" id="SignalP"/>
    </source>
</evidence>
<evidence type="ECO:0000256" key="4">
    <source>
        <dbReference type="PIRNR" id="PIRNR002756"/>
    </source>
</evidence>
<proteinExistence type="inferred from homology"/>
<keyword evidence="9" id="KW-1185">Reference proteome</keyword>
<comment type="similarity">
    <text evidence="1 4">Belongs to the PstS family.</text>
</comment>
<dbReference type="InterPro" id="IPR050962">
    <property type="entry name" value="Phosphate-bind_PstS"/>
</dbReference>
<sequence length="374" mass="38155">MKLKRLGQAAAVLSIAALGLTACGQANNPGASSSGAASGSAAEGGSQVEGTLSGSGATSQEAAVTAWQTGLAATAPNVSVQYNPVGSGAGRKAFLAGSASFAGSDAALKPEEQDEAKKVCGPDGALNIPAYIAPVSVAYNLKGVDKVQMDAETIASIFTGKINKWNDPALVKQNEGVSLPDTKITVVHRSDESGTTKNFTDYLTAAAPKAWTYDVVEKWPSEINAESAQGTSGVVKLATTTDGAITYADLAATGNLGHVSVKVGDSYQEPTEEAAAKTVETAKKVEGGSANDMAVKLDRTATTAGTYPIVLVSYHIFCSTYKDQNTVDMVKAFGTYVTSQDGQKAAQEAAGAAPLSTSLSDQAKKSIETITVAK</sequence>
<dbReference type="GO" id="GO:0042301">
    <property type="term" value="F:phosphate ion binding"/>
    <property type="evidence" value="ECO:0007669"/>
    <property type="project" value="InterPro"/>
</dbReference>
<comment type="caution">
    <text evidence="8">The sequence shown here is derived from an EMBL/GenBank/DDBJ whole genome shotgun (WGS) entry which is preliminary data.</text>
</comment>
<feature type="compositionally biased region" description="Low complexity" evidence="5">
    <location>
        <begin position="30"/>
        <end position="46"/>
    </location>
</feature>
<keyword evidence="2 4" id="KW-0813">Transport</keyword>
<dbReference type="Gene3D" id="3.40.190.10">
    <property type="entry name" value="Periplasmic binding protein-like II"/>
    <property type="match status" value="2"/>
</dbReference>
<keyword evidence="6" id="KW-0732">Signal</keyword>
<dbReference type="InterPro" id="IPR024370">
    <property type="entry name" value="PBP_domain"/>
</dbReference>
<dbReference type="PIRSF" id="PIRSF002756">
    <property type="entry name" value="PstS"/>
    <property type="match status" value="1"/>
</dbReference>
<organism evidence="8 9">
    <name type="scientific">Galactobacter caseinivorans</name>
    <dbReference type="NCBI Taxonomy" id="2676123"/>
    <lineage>
        <taxon>Bacteria</taxon>
        <taxon>Bacillati</taxon>
        <taxon>Actinomycetota</taxon>
        <taxon>Actinomycetes</taxon>
        <taxon>Micrococcales</taxon>
        <taxon>Micrococcaceae</taxon>
        <taxon>Galactobacter</taxon>
    </lineage>
</organism>
<name>A0A496PGL1_9MICC</name>
<protein>
    <recommendedName>
        <fullName evidence="4">Phosphate-binding protein</fullName>
    </recommendedName>
</protein>
<dbReference type="EMBL" id="QQXL01000008">
    <property type="protein sequence ID" value="RKW69615.1"/>
    <property type="molecule type" value="Genomic_DNA"/>
</dbReference>
<evidence type="ECO:0000256" key="5">
    <source>
        <dbReference type="SAM" id="MobiDB-lite"/>
    </source>
</evidence>
<evidence type="ECO:0000313" key="9">
    <source>
        <dbReference type="Proteomes" id="UP000273119"/>
    </source>
</evidence>
<accession>A0A496PGL1</accession>
<dbReference type="Proteomes" id="UP000273119">
    <property type="component" value="Unassembled WGS sequence"/>
</dbReference>
<dbReference type="GO" id="GO:0035435">
    <property type="term" value="P:phosphate ion transmembrane transport"/>
    <property type="evidence" value="ECO:0007669"/>
    <property type="project" value="InterPro"/>
</dbReference>
<evidence type="ECO:0000256" key="3">
    <source>
        <dbReference type="ARBA" id="ARBA00022592"/>
    </source>
</evidence>
<reference evidence="8 9" key="1">
    <citation type="submission" date="2018-07" db="EMBL/GenBank/DDBJ databases">
        <title>Arthrobacter sp. nov., isolated from raw cow's milk with high bacterial count.</title>
        <authorList>
            <person name="Hahne J."/>
            <person name="Isele D."/>
            <person name="Lipski A."/>
        </authorList>
    </citation>
    <scope>NUCLEOTIDE SEQUENCE [LARGE SCALE GENOMIC DNA]</scope>
    <source>
        <strain evidence="8 9">JZ R-183</strain>
    </source>
</reference>
<feature type="domain" description="PBP" evidence="7">
    <location>
        <begin position="42"/>
        <end position="340"/>
    </location>
</feature>
<evidence type="ECO:0000256" key="1">
    <source>
        <dbReference type="ARBA" id="ARBA00008725"/>
    </source>
</evidence>
<dbReference type="PROSITE" id="PS51257">
    <property type="entry name" value="PROKAR_LIPOPROTEIN"/>
    <property type="match status" value="1"/>
</dbReference>
<feature type="signal peptide" evidence="6">
    <location>
        <begin position="1"/>
        <end position="26"/>
    </location>
</feature>
<dbReference type="Pfam" id="PF12849">
    <property type="entry name" value="PBP_like_2"/>
    <property type="match status" value="1"/>
</dbReference>
<feature type="region of interest" description="Disordered" evidence="5">
    <location>
        <begin position="29"/>
        <end position="55"/>
    </location>
</feature>
<dbReference type="CDD" id="cd13565">
    <property type="entry name" value="PBP2_PstS"/>
    <property type="match status" value="1"/>
</dbReference>
<gene>
    <name evidence="8" type="ORF">DWQ67_12565</name>
</gene>
<dbReference type="PANTHER" id="PTHR42996:SF1">
    <property type="entry name" value="PHOSPHATE-BINDING PROTEIN PSTS"/>
    <property type="match status" value="1"/>
</dbReference>
<evidence type="ECO:0000259" key="7">
    <source>
        <dbReference type="Pfam" id="PF12849"/>
    </source>
</evidence>
<dbReference type="AlphaFoldDB" id="A0A496PGL1"/>
<dbReference type="RefSeq" id="WP_121485945.1">
    <property type="nucleotide sequence ID" value="NZ_QQXL01000008.1"/>
</dbReference>
<evidence type="ECO:0000256" key="2">
    <source>
        <dbReference type="ARBA" id="ARBA00022448"/>
    </source>
</evidence>
<dbReference type="InterPro" id="IPR005673">
    <property type="entry name" value="ABC_phos-bd_PstS"/>
</dbReference>
<dbReference type="GO" id="GO:0043190">
    <property type="term" value="C:ATP-binding cassette (ABC) transporter complex"/>
    <property type="evidence" value="ECO:0007669"/>
    <property type="project" value="InterPro"/>
</dbReference>
<evidence type="ECO:0000313" key="8">
    <source>
        <dbReference type="EMBL" id="RKW69615.1"/>
    </source>
</evidence>
<dbReference type="PANTHER" id="PTHR42996">
    <property type="entry name" value="PHOSPHATE-BINDING PROTEIN PSTS"/>
    <property type="match status" value="1"/>
</dbReference>
<keyword evidence="3 4" id="KW-0592">Phosphate transport</keyword>